<feature type="domain" description="Homeobox" evidence="6">
    <location>
        <begin position="101"/>
        <end position="164"/>
    </location>
</feature>
<evidence type="ECO:0000256" key="1">
    <source>
        <dbReference type="ARBA" id="ARBA00023125"/>
    </source>
</evidence>
<dbReference type="GeneID" id="17089352"/>
<evidence type="ECO:0000259" key="6">
    <source>
        <dbReference type="PROSITE" id="PS50071"/>
    </source>
</evidence>
<reference evidence="8" key="1">
    <citation type="journal article" date="2013" name="Science">
        <title>Gene transfer from bacteria and archaea facilitated evolution of an extremophilic eukaryote.</title>
        <authorList>
            <person name="Schonknecht G."/>
            <person name="Chen W.H."/>
            <person name="Ternes C.M."/>
            <person name="Barbier G.G."/>
            <person name="Shrestha R.P."/>
            <person name="Stanke M."/>
            <person name="Brautigam A."/>
            <person name="Baker B.J."/>
            <person name="Banfield J.F."/>
            <person name="Garavito R.M."/>
            <person name="Carr K."/>
            <person name="Wilkerson C."/>
            <person name="Rensing S.A."/>
            <person name="Gagneul D."/>
            <person name="Dickenson N.E."/>
            <person name="Oesterhelt C."/>
            <person name="Lercher M.J."/>
            <person name="Weber A.P."/>
        </authorList>
    </citation>
    <scope>NUCLEOTIDE SEQUENCE [LARGE SCALE GENOMIC DNA]</scope>
    <source>
        <strain evidence="8">074W</strain>
    </source>
</reference>
<dbReference type="RefSeq" id="XP_005707155.1">
    <property type="nucleotide sequence ID" value="XM_005707098.1"/>
</dbReference>
<gene>
    <name evidence="7" type="ORF">Gasu_20940</name>
</gene>
<dbReference type="InterPro" id="IPR008422">
    <property type="entry name" value="KN_HD"/>
</dbReference>
<dbReference type="KEGG" id="gsl:Gasu_20940"/>
<evidence type="ECO:0000256" key="2">
    <source>
        <dbReference type="ARBA" id="ARBA00023155"/>
    </source>
</evidence>
<evidence type="ECO:0000256" key="4">
    <source>
        <dbReference type="PROSITE-ProRule" id="PRU00108"/>
    </source>
</evidence>
<keyword evidence="8" id="KW-1185">Reference proteome</keyword>
<comment type="subcellular location">
    <subcellularLocation>
        <location evidence="4">Nucleus</location>
    </subcellularLocation>
</comment>
<accession>M2X2M4</accession>
<dbReference type="Gramene" id="EME30635">
    <property type="protein sequence ID" value="EME30635"/>
    <property type="gene ID" value="Gasu_20940"/>
</dbReference>
<sequence>MTDNNDEVALFSSDNEDFQHFLETYVELLEKYEQRCLDLLEESNQAANEFVNEAKQSPIWKMLQDILQEQQSNSDSSLQVDMQQFSERLKSTLMEQWNVRGMPRIRRENLSKEKVMRLKEWFDTHIQHPYPTESEKQQLCQETGMQMQQITNWFINQRKRGWRKTDVNKEGWQRGETNK</sequence>
<proteinExistence type="predicted"/>
<dbReference type="SUPFAM" id="SSF46689">
    <property type="entry name" value="Homeodomain-like"/>
    <property type="match status" value="1"/>
</dbReference>
<dbReference type="Proteomes" id="UP000030680">
    <property type="component" value="Unassembled WGS sequence"/>
</dbReference>
<evidence type="ECO:0000256" key="3">
    <source>
        <dbReference type="ARBA" id="ARBA00023242"/>
    </source>
</evidence>
<keyword evidence="3 4" id="KW-0539">Nucleus</keyword>
<dbReference type="CDD" id="cd00086">
    <property type="entry name" value="homeodomain"/>
    <property type="match status" value="1"/>
</dbReference>
<keyword evidence="1 4" id="KW-0238">DNA-binding</keyword>
<dbReference type="InterPro" id="IPR001356">
    <property type="entry name" value="HD"/>
</dbReference>
<dbReference type="Gene3D" id="1.10.10.60">
    <property type="entry name" value="Homeodomain-like"/>
    <property type="match status" value="1"/>
</dbReference>
<dbReference type="eggNOG" id="KOG0773">
    <property type="taxonomic scope" value="Eukaryota"/>
</dbReference>
<dbReference type="SMART" id="SM00389">
    <property type="entry name" value="HOX"/>
    <property type="match status" value="1"/>
</dbReference>
<feature type="DNA-binding region" description="Homeobox" evidence="4">
    <location>
        <begin position="103"/>
        <end position="165"/>
    </location>
</feature>
<dbReference type="OrthoDB" id="10056939at2759"/>
<name>M2X2M4_GALSU</name>
<feature type="coiled-coil region" evidence="5">
    <location>
        <begin position="22"/>
        <end position="57"/>
    </location>
</feature>
<dbReference type="GO" id="GO:0003677">
    <property type="term" value="F:DNA binding"/>
    <property type="evidence" value="ECO:0007669"/>
    <property type="project" value="UniProtKB-UniRule"/>
</dbReference>
<dbReference type="AlphaFoldDB" id="M2X2M4"/>
<dbReference type="InterPro" id="IPR050224">
    <property type="entry name" value="TALE_homeobox"/>
</dbReference>
<dbReference type="EMBL" id="KB454498">
    <property type="protein sequence ID" value="EME30635.1"/>
    <property type="molecule type" value="Genomic_DNA"/>
</dbReference>
<dbReference type="STRING" id="130081.M2X2M4"/>
<organism evidence="7 8">
    <name type="scientific">Galdieria sulphuraria</name>
    <name type="common">Red alga</name>
    <dbReference type="NCBI Taxonomy" id="130081"/>
    <lineage>
        <taxon>Eukaryota</taxon>
        <taxon>Rhodophyta</taxon>
        <taxon>Bangiophyceae</taxon>
        <taxon>Galdieriales</taxon>
        <taxon>Galdieriaceae</taxon>
        <taxon>Galdieria</taxon>
    </lineage>
</organism>
<dbReference type="GO" id="GO:0005634">
    <property type="term" value="C:nucleus"/>
    <property type="evidence" value="ECO:0007669"/>
    <property type="project" value="UniProtKB-SubCell"/>
</dbReference>
<evidence type="ECO:0000256" key="5">
    <source>
        <dbReference type="SAM" id="Coils"/>
    </source>
</evidence>
<keyword evidence="5" id="KW-0175">Coiled coil</keyword>
<evidence type="ECO:0000313" key="7">
    <source>
        <dbReference type="EMBL" id="EME30635.1"/>
    </source>
</evidence>
<dbReference type="GO" id="GO:0006355">
    <property type="term" value="P:regulation of DNA-templated transcription"/>
    <property type="evidence" value="ECO:0007669"/>
    <property type="project" value="InterPro"/>
</dbReference>
<dbReference type="PROSITE" id="PS50071">
    <property type="entry name" value="HOMEOBOX_2"/>
    <property type="match status" value="1"/>
</dbReference>
<dbReference type="Pfam" id="PF05920">
    <property type="entry name" value="Homeobox_KN"/>
    <property type="match status" value="1"/>
</dbReference>
<dbReference type="InterPro" id="IPR009057">
    <property type="entry name" value="Homeodomain-like_sf"/>
</dbReference>
<dbReference type="PANTHER" id="PTHR11850">
    <property type="entry name" value="HOMEOBOX PROTEIN TRANSCRIPTION FACTORS"/>
    <property type="match status" value="1"/>
</dbReference>
<protein>
    <submittedName>
        <fullName evidence="7">Transcription factor</fullName>
    </submittedName>
</protein>
<keyword evidence="2 4" id="KW-0371">Homeobox</keyword>
<evidence type="ECO:0000313" key="8">
    <source>
        <dbReference type="Proteomes" id="UP000030680"/>
    </source>
</evidence>